<accession>A0A1B1LR82</accession>
<proteinExistence type="predicted"/>
<dbReference type="AlphaFoldDB" id="A0A1B1LR82"/>
<sequence>MKLFIDIKLIALGLVIGWASKDVVSNLSQNYAVYDFLDRKLDWSILKPTSMQDWKTVDARVQLSPKLDDKGNDSCLFVLPVKPEYSIVSNLEDGTKLCCSVSESSVFIPYKETDEATEYFCGNYPNHQIVRILKTNPKAAMLRVGTND</sequence>
<reference evidence="1" key="1">
    <citation type="journal article" date="2016" name="Antimicrob. Agents Chemother.">
        <title>Genetic Characterization of a blaVEB-2-carrying plasmid in Vibrio parahaemolyticus.</title>
        <authorList>
            <person name="Li R."/>
            <person name="Ye L."/>
            <person name="Zheng Z."/>
            <person name="Chan E.W."/>
            <person name="Chen S."/>
        </authorList>
    </citation>
    <scope>NUCLEOTIDE SEQUENCE</scope>
    <source>
        <strain evidence="1">VPS92</strain>
        <plasmid evidence="1">pVPS92-VEB</plasmid>
    </source>
</reference>
<dbReference type="RefSeq" id="WP_017190607.1">
    <property type="nucleotide sequence ID" value="NZ_JAESOU010000012.1"/>
</dbReference>
<geneLocation type="plasmid" evidence="1">
    <name>pVPS92-VEB</name>
</geneLocation>
<keyword evidence="1" id="KW-0614">Plasmid</keyword>
<dbReference type="EMBL" id="KU356480">
    <property type="protein sequence ID" value="ANS55539.1"/>
    <property type="molecule type" value="Genomic_DNA"/>
</dbReference>
<evidence type="ECO:0000313" key="1">
    <source>
        <dbReference type="EMBL" id="ANS55539.1"/>
    </source>
</evidence>
<protein>
    <submittedName>
        <fullName evidence="1">Uncharacterized protein</fullName>
    </submittedName>
</protein>
<organism evidence="1">
    <name type="scientific">Vibrio parahaemolyticus</name>
    <dbReference type="NCBI Taxonomy" id="670"/>
    <lineage>
        <taxon>Bacteria</taxon>
        <taxon>Pseudomonadati</taxon>
        <taxon>Pseudomonadota</taxon>
        <taxon>Gammaproteobacteria</taxon>
        <taxon>Vibrionales</taxon>
        <taxon>Vibrionaceae</taxon>
        <taxon>Vibrio</taxon>
    </lineage>
</organism>
<name>A0A1B1LR82_VIBPH</name>